<accession>A0A841HQV5</accession>
<dbReference type="AlphaFoldDB" id="A0A841HQV5"/>
<dbReference type="RefSeq" id="WP_184334382.1">
    <property type="nucleotide sequence ID" value="NZ_JACHHZ010000004.1"/>
</dbReference>
<dbReference type="SUPFAM" id="SSF101082">
    <property type="entry name" value="Typo IV secretion system protein TraC"/>
    <property type="match status" value="1"/>
</dbReference>
<dbReference type="CDD" id="cd14262">
    <property type="entry name" value="VirB5_like"/>
    <property type="match status" value="1"/>
</dbReference>
<feature type="signal peptide" evidence="2">
    <location>
        <begin position="1"/>
        <end position="25"/>
    </location>
</feature>
<protein>
    <submittedName>
        <fullName evidence="3">Type IV secretion system protein VirB5</fullName>
    </submittedName>
</protein>
<dbReference type="InterPro" id="IPR023220">
    <property type="entry name" value="T4SS_VirB5-domain"/>
</dbReference>
<dbReference type="InterPro" id="IPR014158">
    <property type="entry name" value="T4SS_VirB5"/>
</dbReference>
<feature type="chain" id="PRO_5032925546" evidence="2">
    <location>
        <begin position="26"/>
        <end position="237"/>
    </location>
</feature>
<evidence type="ECO:0000313" key="4">
    <source>
        <dbReference type="Proteomes" id="UP000588068"/>
    </source>
</evidence>
<evidence type="ECO:0000256" key="2">
    <source>
        <dbReference type="SAM" id="SignalP"/>
    </source>
</evidence>
<name>A0A841HQV5_9GAMM</name>
<organism evidence="3 4">
    <name type="scientific">Povalibacter uvarum</name>
    <dbReference type="NCBI Taxonomy" id="732238"/>
    <lineage>
        <taxon>Bacteria</taxon>
        <taxon>Pseudomonadati</taxon>
        <taxon>Pseudomonadota</taxon>
        <taxon>Gammaproteobacteria</taxon>
        <taxon>Steroidobacterales</taxon>
        <taxon>Steroidobacteraceae</taxon>
        <taxon>Povalibacter</taxon>
    </lineage>
</organism>
<feature type="coiled-coil region" evidence="1">
    <location>
        <begin position="35"/>
        <end position="62"/>
    </location>
</feature>
<evidence type="ECO:0000256" key="1">
    <source>
        <dbReference type="SAM" id="Coils"/>
    </source>
</evidence>
<evidence type="ECO:0000313" key="3">
    <source>
        <dbReference type="EMBL" id="MBB6095014.1"/>
    </source>
</evidence>
<keyword evidence="2" id="KW-0732">Signal</keyword>
<dbReference type="Gene3D" id="1.20.58.430">
    <property type="entry name" value="Type IV secretion system, VirB5-domain"/>
    <property type="match status" value="1"/>
</dbReference>
<proteinExistence type="predicted"/>
<keyword evidence="4" id="KW-1185">Reference proteome</keyword>
<comment type="caution">
    <text evidence="3">The sequence shown here is derived from an EMBL/GenBank/DDBJ whole genome shotgun (WGS) entry which is preliminary data.</text>
</comment>
<reference evidence="3 4" key="1">
    <citation type="submission" date="2020-08" db="EMBL/GenBank/DDBJ databases">
        <title>Genomic Encyclopedia of Type Strains, Phase IV (KMG-IV): sequencing the most valuable type-strain genomes for metagenomic binning, comparative biology and taxonomic classification.</title>
        <authorList>
            <person name="Goeker M."/>
        </authorList>
    </citation>
    <scope>NUCLEOTIDE SEQUENCE [LARGE SCALE GENOMIC DNA]</scope>
    <source>
        <strain evidence="3 4">DSM 26723</strain>
    </source>
</reference>
<dbReference type="Proteomes" id="UP000588068">
    <property type="component" value="Unassembled WGS sequence"/>
</dbReference>
<dbReference type="EMBL" id="JACHHZ010000004">
    <property type="protein sequence ID" value="MBB6095014.1"/>
    <property type="molecule type" value="Genomic_DNA"/>
</dbReference>
<sequence>MTLLKVRQLLISIVLSLGITPVANAQWAVVDVGAIAQLVQQVNTMRQQLETTRDQLQQARVTLDSMRGGRGMEQLLAGTARNYLPSDWQELAAVLDEASASYSTLATELQRLINANAILTPQQIGALSPAERSQLEAARRSAAMLQALTREALSATSRRFGSIQQLIDAIPQAGDQKAILDLQARIQAEQGMLQNEATKLGVLYQAAQAEEWARKQRVREQAIASIGSLRDLPPMGL</sequence>
<keyword evidence="1" id="KW-0175">Coiled coil</keyword>
<gene>
    <name evidence="3" type="ORF">HNQ60_003901</name>
</gene>
<dbReference type="Pfam" id="PF07996">
    <property type="entry name" value="T4SS"/>
    <property type="match status" value="1"/>
</dbReference>